<dbReference type="KEGG" id="mliy:RYJ27_02305"/>
<dbReference type="InterPro" id="IPR050204">
    <property type="entry name" value="AraC_XylS_family_regulators"/>
</dbReference>
<evidence type="ECO:0000259" key="4">
    <source>
        <dbReference type="PROSITE" id="PS01124"/>
    </source>
</evidence>
<keyword evidence="6" id="KW-1185">Reference proteome</keyword>
<dbReference type="InterPro" id="IPR009057">
    <property type="entry name" value="Homeodomain-like_sf"/>
</dbReference>
<evidence type="ECO:0000313" key="6">
    <source>
        <dbReference type="Proteomes" id="UP001329313"/>
    </source>
</evidence>
<dbReference type="Gene3D" id="1.10.10.60">
    <property type="entry name" value="Homeodomain-like"/>
    <property type="match status" value="1"/>
</dbReference>
<dbReference type="RefSeq" id="WP_330171166.1">
    <property type="nucleotide sequence ID" value="NZ_CP137080.1"/>
</dbReference>
<dbReference type="SUPFAM" id="SSF46689">
    <property type="entry name" value="Homeodomain-like"/>
    <property type="match status" value="1"/>
</dbReference>
<dbReference type="EMBL" id="CP137080">
    <property type="protein sequence ID" value="WOQ70075.1"/>
    <property type="molecule type" value="Genomic_DNA"/>
</dbReference>
<evidence type="ECO:0000256" key="1">
    <source>
        <dbReference type="ARBA" id="ARBA00023015"/>
    </source>
</evidence>
<dbReference type="AlphaFoldDB" id="A0AAU0MJ07"/>
<protein>
    <submittedName>
        <fullName evidence="5">Helix-turn-helix transcriptional regulator</fullName>
    </submittedName>
</protein>
<proteinExistence type="predicted"/>
<evidence type="ECO:0000313" key="5">
    <source>
        <dbReference type="EMBL" id="WOQ70075.1"/>
    </source>
</evidence>
<name>A0AAU0MJ07_9MICO</name>
<dbReference type="Proteomes" id="UP001329313">
    <property type="component" value="Chromosome"/>
</dbReference>
<reference evidence="5 6" key="1">
    <citation type="submission" date="2023-10" db="EMBL/GenBank/DDBJ databases">
        <title>Y20.</title>
        <authorList>
            <person name="Zhang G."/>
            <person name="Ding Y."/>
        </authorList>
    </citation>
    <scope>NUCLEOTIDE SEQUENCE [LARGE SCALE GENOMIC DNA]</scope>
    <source>
        <strain evidence="5 6">Y20</strain>
    </source>
</reference>
<dbReference type="Pfam" id="PF12833">
    <property type="entry name" value="HTH_18"/>
    <property type="match status" value="1"/>
</dbReference>
<dbReference type="PROSITE" id="PS00041">
    <property type="entry name" value="HTH_ARAC_FAMILY_1"/>
    <property type="match status" value="1"/>
</dbReference>
<dbReference type="PROSITE" id="PS01124">
    <property type="entry name" value="HTH_ARAC_FAMILY_2"/>
    <property type="match status" value="1"/>
</dbReference>
<sequence length="314" mass="33535">MSIGEAPLGPVVRGTTRGLLPGPDYEHFCESIADVYVGVRPERPAGGAFAADFALYALDDLAVGIISTPGVSAHRDRGSLARVADDGLFVNYSPRSWALRQHRREHRVAGGSAVVLDNARPFSVVVDPRRRLDLLSLRVPRGMLAPKTVSLLPDLDDRLAASRSGALLGAQMGLLSRALRSGVTAAARSMASAAVELLDAIAADDPDAPPPARVDSYRAYARSRLGDPALDVGAVARAFARTTRTIQSAFAGEGQTFSAWLRDERLDRARELLSAPSHAARSVAWVARTSGFRDVGTFHRAYRARFGSTPGADR</sequence>
<dbReference type="PANTHER" id="PTHR46796">
    <property type="entry name" value="HTH-TYPE TRANSCRIPTIONAL ACTIVATOR RHAS-RELATED"/>
    <property type="match status" value="1"/>
</dbReference>
<gene>
    <name evidence="5" type="ORF">RYJ27_02305</name>
</gene>
<dbReference type="GO" id="GO:0043565">
    <property type="term" value="F:sequence-specific DNA binding"/>
    <property type="evidence" value="ECO:0007669"/>
    <property type="project" value="InterPro"/>
</dbReference>
<dbReference type="GO" id="GO:0003700">
    <property type="term" value="F:DNA-binding transcription factor activity"/>
    <property type="evidence" value="ECO:0007669"/>
    <property type="project" value="InterPro"/>
</dbReference>
<feature type="domain" description="HTH araC/xylS-type" evidence="4">
    <location>
        <begin position="215"/>
        <end position="314"/>
    </location>
</feature>
<accession>A0AAU0MJ07</accession>
<keyword evidence="1" id="KW-0805">Transcription regulation</keyword>
<keyword evidence="2" id="KW-0238">DNA-binding</keyword>
<evidence type="ECO:0000256" key="3">
    <source>
        <dbReference type="ARBA" id="ARBA00023163"/>
    </source>
</evidence>
<dbReference type="InterPro" id="IPR018060">
    <property type="entry name" value="HTH_AraC"/>
</dbReference>
<dbReference type="InterPro" id="IPR018062">
    <property type="entry name" value="HTH_AraC-typ_CS"/>
</dbReference>
<dbReference type="SMART" id="SM00342">
    <property type="entry name" value="HTH_ARAC"/>
    <property type="match status" value="1"/>
</dbReference>
<dbReference type="PANTHER" id="PTHR46796:SF6">
    <property type="entry name" value="ARAC SUBFAMILY"/>
    <property type="match status" value="1"/>
</dbReference>
<dbReference type="Pfam" id="PF14525">
    <property type="entry name" value="AraC_binding_2"/>
    <property type="match status" value="1"/>
</dbReference>
<evidence type="ECO:0000256" key="2">
    <source>
        <dbReference type="ARBA" id="ARBA00023125"/>
    </source>
</evidence>
<dbReference type="InterPro" id="IPR035418">
    <property type="entry name" value="AraC-bd_2"/>
</dbReference>
<keyword evidence="3" id="KW-0804">Transcription</keyword>
<organism evidence="5 6">
    <name type="scientific">Microbacterium limosum</name>
    <dbReference type="NCBI Taxonomy" id="3079935"/>
    <lineage>
        <taxon>Bacteria</taxon>
        <taxon>Bacillati</taxon>
        <taxon>Actinomycetota</taxon>
        <taxon>Actinomycetes</taxon>
        <taxon>Micrococcales</taxon>
        <taxon>Microbacteriaceae</taxon>
        <taxon>Microbacterium</taxon>
    </lineage>
</organism>